<protein>
    <submittedName>
        <fullName evidence="1">Uncharacterized protein</fullName>
    </submittedName>
</protein>
<comment type="caution">
    <text evidence="1">The sequence shown here is derived from an EMBL/GenBank/DDBJ whole genome shotgun (WGS) entry which is preliminary data.</text>
</comment>
<proteinExistence type="predicted"/>
<organism evidence="1 2">
    <name type="scientific">Trichonephila clavipes</name>
    <name type="common">Golden silk orbweaver</name>
    <name type="synonym">Nephila clavipes</name>
    <dbReference type="NCBI Taxonomy" id="2585209"/>
    <lineage>
        <taxon>Eukaryota</taxon>
        <taxon>Metazoa</taxon>
        <taxon>Ecdysozoa</taxon>
        <taxon>Arthropoda</taxon>
        <taxon>Chelicerata</taxon>
        <taxon>Arachnida</taxon>
        <taxon>Araneae</taxon>
        <taxon>Araneomorphae</taxon>
        <taxon>Entelegynae</taxon>
        <taxon>Araneoidea</taxon>
        <taxon>Nephilidae</taxon>
        <taxon>Trichonephila</taxon>
    </lineage>
</organism>
<dbReference type="InterPro" id="IPR001969">
    <property type="entry name" value="Aspartic_peptidase_AS"/>
</dbReference>
<gene>
    <name evidence="1" type="ORF">TNCV_1112881</name>
</gene>
<dbReference type="Pfam" id="PF13975">
    <property type="entry name" value="gag-asp_proteas"/>
    <property type="match status" value="1"/>
</dbReference>
<dbReference type="PROSITE" id="PS00141">
    <property type="entry name" value="ASP_PROTEASE"/>
    <property type="match status" value="1"/>
</dbReference>
<dbReference type="InterPro" id="IPR021109">
    <property type="entry name" value="Peptidase_aspartic_dom_sf"/>
</dbReference>
<sequence length="89" mass="10293">MLQLSTPVKEHKTIRYSNLIKQRTYDHQGRINFKQVDVLLDTGSSVNIIPKNIISQIKGYHNVEYIKTKIATINGEIEVSRGNYFTIEE</sequence>
<dbReference type="EMBL" id="BMAU01021144">
    <property type="protein sequence ID" value="GFX92361.1"/>
    <property type="molecule type" value="Genomic_DNA"/>
</dbReference>
<name>A0A8X6RIS1_TRICX</name>
<keyword evidence="2" id="KW-1185">Reference proteome</keyword>
<evidence type="ECO:0000313" key="1">
    <source>
        <dbReference type="EMBL" id="GFX92361.1"/>
    </source>
</evidence>
<dbReference type="GO" id="GO:0006508">
    <property type="term" value="P:proteolysis"/>
    <property type="evidence" value="ECO:0007669"/>
    <property type="project" value="InterPro"/>
</dbReference>
<dbReference type="GO" id="GO:0004190">
    <property type="term" value="F:aspartic-type endopeptidase activity"/>
    <property type="evidence" value="ECO:0007669"/>
    <property type="project" value="InterPro"/>
</dbReference>
<reference evidence="1" key="1">
    <citation type="submission" date="2020-08" db="EMBL/GenBank/DDBJ databases">
        <title>Multicomponent nature underlies the extraordinary mechanical properties of spider dragline silk.</title>
        <authorList>
            <person name="Kono N."/>
            <person name="Nakamura H."/>
            <person name="Mori M."/>
            <person name="Yoshida Y."/>
            <person name="Ohtoshi R."/>
            <person name="Malay A.D."/>
            <person name="Moran D.A.P."/>
            <person name="Tomita M."/>
            <person name="Numata K."/>
            <person name="Arakawa K."/>
        </authorList>
    </citation>
    <scope>NUCLEOTIDE SEQUENCE</scope>
</reference>
<evidence type="ECO:0000313" key="2">
    <source>
        <dbReference type="Proteomes" id="UP000887159"/>
    </source>
</evidence>
<accession>A0A8X6RIS1</accession>
<dbReference type="Proteomes" id="UP000887159">
    <property type="component" value="Unassembled WGS sequence"/>
</dbReference>
<dbReference type="SUPFAM" id="SSF50630">
    <property type="entry name" value="Acid proteases"/>
    <property type="match status" value="1"/>
</dbReference>
<dbReference type="Gene3D" id="2.40.70.10">
    <property type="entry name" value="Acid Proteases"/>
    <property type="match status" value="1"/>
</dbReference>
<dbReference type="AlphaFoldDB" id="A0A8X6RIS1"/>